<sequence>MPQQSNSDSRFSLRLSCCRLQAAGCDNCWRRAKDRTCTGCTVISSLCHGGLRAAMRRRCHVNCVVEREGGCRGGRNDVVNSFSWQMSNVVASTVSHVLGAVGGAVGAGSKDMGCAPVAGDPGERRQMEAVESLIGDGGGDWAGGLVWGLAAVGRWLEQQGVTEGGTRVVVFPAGWAGGCWELGLGAACWVQCCTHDLK</sequence>
<dbReference type="AlphaFoldDB" id="A0A2J6T475"/>
<accession>A0A2J6T475</accession>
<protein>
    <submittedName>
        <fullName evidence="1">Uncharacterized protein</fullName>
    </submittedName>
</protein>
<organism evidence="1 2">
    <name type="scientific">Hyaloscypha bicolor E</name>
    <dbReference type="NCBI Taxonomy" id="1095630"/>
    <lineage>
        <taxon>Eukaryota</taxon>
        <taxon>Fungi</taxon>
        <taxon>Dikarya</taxon>
        <taxon>Ascomycota</taxon>
        <taxon>Pezizomycotina</taxon>
        <taxon>Leotiomycetes</taxon>
        <taxon>Helotiales</taxon>
        <taxon>Hyaloscyphaceae</taxon>
        <taxon>Hyaloscypha</taxon>
        <taxon>Hyaloscypha bicolor</taxon>
    </lineage>
</organism>
<dbReference type="RefSeq" id="XP_024734732.1">
    <property type="nucleotide sequence ID" value="XM_024883382.1"/>
</dbReference>
<dbReference type="EMBL" id="KZ613843">
    <property type="protein sequence ID" value="PMD57828.1"/>
    <property type="molecule type" value="Genomic_DNA"/>
</dbReference>
<reference evidence="1 2" key="1">
    <citation type="submission" date="2016-04" db="EMBL/GenBank/DDBJ databases">
        <title>A degradative enzymes factory behind the ericoid mycorrhizal symbiosis.</title>
        <authorList>
            <consortium name="DOE Joint Genome Institute"/>
            <person name="Martino E."/>
            <person name="Morin E."/>
            <person name="Grelet G."/>
            <person name="Kuo A."/>
            <person name="Kohler A."/>
            <person name="Daghino S."/>
            <person name="Barry K."/>
            <person name="Choi C."/>
            <person name="Cichocki N."/>
            <person name="Clum A."/>
            <person name="Copeland A."/>
            <person name="Hainaut M."/>
            <person name="Haridas S."/>
            <person name="Labutti K."/>
            <person name="Lindquist E."/>
            <person name="Lipzen A."/>
            <person name="Khouja H.-R."/>
            <person name="Murat C."/>
            <person name="Ohm R."/>
            <person name="Olson A."/>
            <person name="Spatafora J."/>
            <person name="Veneault-Fourrey C."/>
            <person name="Henrissat B."/>
            <person name="Grigoriev I."/>
            <person name="Martin F."/>
            <person name="Perotto S."/>
        </authorList>
    </citation>
    <scope>NUCLEOTIDE SEQUENCE [LARGE SCALE GENOMIC DNA]</scope>
    <source>
        <strain evidence="1 2">E</strain>
    </source>
</reference>
<name>A0A2J6T475_9HELO</name>
<dbReference type="GeneID" id="36591459"/>
<dbReference type="Proteomes" id="UP000235371">
    <property type="component" value="Unassembled WGS sequence"/>
</dbReference>
<proteinExistence type="predicted"/>
<evidence type="ECO:0000313" key="2">
    <source>
        <dbReference type="Proteomes" id="UP000235371"/>
    </source>
</evidence>
<gene>
    <name evidence="1" type="ORF">K444DRAFT_631561</name>
</gene>
<dbReference type="InParanoid" id="A0A2J6T475"/>
<keyword evidence="2" id="KW-1185">Reference proteome</keyword>
<evidence type="ECO:0000313" key="1">
    <source>
        <dbReference type="EMBL" id="PMD57828.1"/>
    </source>
</evidence>